<dbReference type="AlphaFoldDB" id="A0A2N7W3E2"/>
<dbReference type="PANTHER" id="PTHR47197">
    <property type="entry name" value="PROTEIN NIRF"/>
    <property type="match status" value="1"/>
</dbReference>
<evidence type="ECO:0000256" key="3">
    <source>
        <dbReference type="ARBA" id="ARBA00022989"/>
    </source>
</evidence>
<feature type="transmembrane region" description="Helical" evidence="6">
    <location>
        <begin position="171"/>
        <end position="190"/>
    </location>
</feature>
<keyword evidence="8" id="KW-0645">Protease</keyword>
<protein>
    <submittedName>
        <fullName evidence="8">Rhomboid family intramembrane serine protease</fullName>
    </submittedName>
</protein>
<proteinExistence type="predicted"/>
<evidence type="ECO:0000256" key="4">
    <source>
        <dbReference type="ARBA" id="ARBA00023136"/>
    </source>
</evidence>
<dbReference type="Gene3D" id="1.20.1540.10">
    <property type="entry name" value="Rhomboid-like"/>
    <property type="match status" value="1"/>
</dbReference>
<dbReference type="GO" id="GO:0016020">
    <property type="term" value="C:membrane"/>
    <property type="evidence" value="ECO:0007669"/>
    <property type="project" value="UniProtKB-SubCell"/>
</dbReference>
<keyword evidence="2 6" id="KW-0812">Transmembrane</keyword>
<keyword evidence="3 6" id="KW-1133">Transmembrane helix</keyword>
<evidence type="ECO:0000256" key="1">
    <source>
        <dbReference type="ARBA" id="ARBA00004141"/>
    </source>
</evidence>
<dbReference type="InterPro" id="IPR022764">
    <property type="entry name" value="Peptidase_S54_rhomboid_dom"/>
</dbReference>
<keyword evidence="4 6" id="KW-0472">Membrane</keyword>
<dbReference type="InterPro" id="IPR011045">
    <property type="entry name" value="N2O_reductase_N"/>
</dbReference>
<dbReference type="InterPro" id="IPR011048">
    <property type="entry name" value="Haem_d1_sf"/>
</dbReference>
<feature type="transmembrane region" description="Helical" evidence="6">
    <location>
        <begin position="140"/>
        <end position="159"/>
    </location>
</feature>
<feature type="transmembrane region" description="Helical" evidence="6">
    <location>
        <begin position="196"/>
        <end position="213"/>
    </location>
</feature>
<dbReference type="Gene3D" id="2.130.10.10">
    <property type="entry name" value="YVTN repeat-like/Quinoprotein amine dehydrogenase"/>
    <property type="match status" value="3"/>
</dbReference>
<evidence type="ECO:0000256" key="6">
    <source>
        <dbReference type="SAM" id="Phobius"/>
    </source>
</evidence>
<reference evidence="8 9" key="1">
    <citation type="submission" date="2018-01" db="EMBL/GenBank/DDBJ databases">
        <title>Whole genome analyses suggest that Burkholderia sensu lato contains two further novel genera in the rhizoxinica-symbiotica group Mycetohabitans gen. nov., and Trinickia gen. nov.: implications for the evolution of diazotrophy and nodulation in the Burkholderiaceae.</title>
        <authorList>
            <person name="Estrada-de los Santos P."/>
            <person name="Palmer M."/>
            <person name="Chavez-Ramirez B."/>
            <person name="Beukes C."/>
            <person name="Steenkamp E.T."/>
            <person name="Hirsch A.M."/>
            <person name="Manyaka P."/>
            <person name="Maluk M."/>
            <person name="Lafos M."/>
            <person name="Crook M."/>
            <person name="Gross E."/>
            <person name="Simon M.F."/>
            <person name="Bueno dos Reis Junior F."/>
            <person name="Poole P.S."/>
            <person name="Venter S.N."/>
            <person name="James E.K."/>
        </authorList>
    </citation>
    <scope>NUCLEOTIDE SEQUENCE [LARGE SCALE GENOMIC DNA]</scope>
    <source>
        <strain evidence="8 9">GIMN1.004</strain>
    </source>
</reference>
<dbReference type="EMBL" id="PNYA01000001">
    <property type="protein sequence ID" value="PMS23917.1"/>
    <property type="molecule type" value="Genomic_DNA"/>
</dbReference>
<dbReference type="Pfam" id="PF01694">
    <property type="entry name" value="Rhomboid"/>
    <property type="match status" value="1"/>
</dbReference>
<keyword evidence="9" id="KW-1185">Reference proteome</keyword>
<accession>A0A2N7W3E2</accession>
<feature type="transmembrane region" description="Helical" evidence="6">
    <location>
        <begin position="225"/>
        <end position="243"/>
    </location>
</feature>
<dbReference type="InterPro" id="IPR015943">
    <property type="entry name" value="WD40/YVTN_repeat-like_dom_sf"/>
</dbReference>
<evidence type="ECO:0000313" key="8">
    <source>
        <dbReference type="EMBL" id="PMS23917.1"/>
    </source>
</evidence>
<feature type="compositionally biased region" description="Basic and acidic residues" evidence="5">
    <location>
        <begin position="615"/>
        <end position="624"/>
    </location>
</feature>
<evidence type="ECO:0000256" key="2">
    <source>
        <dbReference type="ARBA" id="ARBA00022692"/>
    </source>
</evidence>
<dbReference type="RefSeq" id="WP_102643624.1">
    <property type="nucleotide sequence ID" value="NZ_PNYA01000001.1"/>
</dbReference>
<dbReference type="GO" id="GO:0006508">
    <property type="term" value="P:proteolysis"/>
    <property type="evidence" value="ECO:0007669"/>
    <property type="project" value="UniProtKB-KW"/>
</dbReference>
<evidence type="ECO:0000259" key="7">
    <source>
        <dbReference type="Pfam" id="PF01694"/>
    </source>
</evidence>
<name>A0A2N7W3E2_9BURK</name>
<organism evidence="8 9">
    <name type="scientific">Trinickia dabaoshanensis</name>
    <dbReference type="NCBI Taxonomy" id="564714"/>
    <lineage>
        <taxon>Bacteria</taxon>
        <taxon>Pseudomonadati</taxon>
        <taxon>Pseudomonadota</taxon>
        <taxon>Betaproteobacteria</taxon>
        <taxon>Burkholderiales</taxon>
        <taxon>Burkholderiaceae</taxon>
        <taxon>Trinickia</taxon>
    </lineage>
</organism>
<comment type="caution">
    <text evidence="8">The sequence shown here is derived from an EMBL/GenBank/DDBJ whole genome shotgun (WGS) entry which is preliminary data.</text>
</comment>
<feature type="transmembrane region" description="Helical" evidence="6">
    <location>
        <begin position="99"/>
        <end position="120"/>
    </location>
</feature>
<dbReference type="OrthoDB" id="9778341at2"/>
<feature type="transmembrane region" description="Helical" evidence="6">
    <location>
        <begin position="12"/>
        <end position="34"/>
    </location>
</feature>
<dbReference type="InterPro" id="IPR035952">
    <property type="entry name" value="Rhomboid-like_sf"/>
</dbReference>
<dbReference type="SUPFAM" id="SSF144091">
    <property type="entry name" value="Rhomboid-like"/>
    <property type="match status" value="1"/>
</dbReference>
<evidence type="ECO:0000256" key="5">
    <source>
        <dbReference type="SAM" id="MobiDB-lite"/>
    </source>
</evidence>
<keyword evidence="8" id="KW-0378">Hydrolase</keyword>
<feature type="domain" description="Peptidase S54 rhomboid" evidence="7">
    <location>
        <begin position="58"/>
        <end position="214"/>
    </location>
</feature>
<dbReference type="GO" id="GO:0004252">
    <property type="term" value="F:serine-type endopeptidase activity"/>
    <property type="evidence" value="ECO:0007669"/>
    <property type="project" value="InterPro"/>
</dbReference>
<dbReference type="SUPFAM" id="SSF50974">
    <property type="entry name" value="Nitrous oxide reductase, N-terminal domain"/>
    <property type="match status" value="1"/>
</dbReference>
<dbReference type="Proteomes" id="UP000235616">
    <property type="component" value="Unassembled WGS sequence"/>
</dbReference>
<sequence length="642" mass="68256">MESISQEQSTRSLHLSILLIVANVAIFVLMWWGMPGHELTNETLIAWGANFAPLTLTGEPWRLLTSAFLHGGWTHLLMNMYMLAVLGPILERTIGALRFAVVYLLSALGASLLSAVWFGYHEVSSFVSVGIHPVVSVGASGALMGLAGAAAAVCLRYAMSRRGWDEPPVPIRSNAIVQVIAINLVSGFFISGIDQAAHVGGVLVGFIVGMAVCRPQRKGARGLGQAGVVALGIAGTIAIVAAARHGSNAELDQWKAEIDNQLAQSRLKAEREQQAQAIAEQVKFDAEHRPPFVSTDVAKGTVLPVGKSPYAMALGPGGKRLYVTAMDDNTLTVVDVEKRALVRTIHGEPFATGLGGCPGNMCRGRGAAGLAISPDEGYAYVASMREDSVVRIDLARGTIVDSVKVGRFPRTVIASPAHDKLYVFNGVGDSISVVGLSQWPKSVKTLSLGGSAQADGMPFGRTLSMWLSSDGNTLYAHAIQKNAIVAFDTATDAVVHTYPVDSGFLGAVPAASGAGVWFYSQSSLDWMDPAKLTASRNNAVCHGGMYDVDTSDDGKYFAVLDYDRPLVRVFKAATHGTMGEYPVPSAPEQVIFAPDQRTLYALAQEGTVSIVDRKNSADYTRDETENPFFCPPSQASGGDDNE</sequence>
<dbReference type="InterPro" id="IPR051200">
    <property type="entry name" value="Host-pathogen_enzymatic-act"/>
</dbReference>
<dbReference type="PANTHER" id="PTHR47197:SF3">
    <property type="entry name" value="DIHYDRO-HEME D1 DEHYDROGENASE"/>
    <property type="match status" value="1"/>
</dbReference>
<dbReference type="SUPFAM" id="SSF51004">
    <property type="entry name" value="C-terminal (heme d1) domain of cytochrome cd1-nitrite reductase"/>
    <property type="match status" value="1"/>
</dbReference>
<feature type="region of interest" description="Disordered" evidence="5">
    <location>
        <begin position="615"/>
        <end position="642"/>
    </location>
</feature>
<comment type="subcellular location">
    <subcellularLocation>
        <location evidence="1">Membrane</location>
        <topology evidence="1">Multi-pass membrane protein</topology>
    </subcellularLocation>
</comment>
<feature type="transmembrane region" description="Helical" evidence="6">
    <location>
        <begin position="67"/>
        <end position="87"/>
    </location>
</feature>
<gene>
    <name evidence="8" type="ORF">C0Z18_01825</name>
</gene>
<evidence type="ECO:0000313" key="9">
    <source>
        <dbReference type="Proteomes" id="UP000235616"/>
    </source>
</evidence>